<dbReference type="GO" id="GO:0031992">
    <property type="term" value="F:energy transducer activity"/>
    <property type="evidence" value="ECO:0007669"/>
    <property type="project" value="TreeGrafter"/>
</dbReference>
<comment type="similarity">
    <text evidence="2">Belongs to the TonB family.</text>
</comment>
<proteinExistence type="inferred from homology"/>
<evidence type="ECO:0000256" key="8">
    <source>
        <dbReference type="ARBA" id="ARBA00022989"/>
    </source>
</evidence>
<keyword evidence="5" id="KW-0997">Cell inner membrane</keyword>
<evidence type="ECO:0000256" key="9">
    <source>
        <dbReference type="ARBA" id="ARBA00023136"/>
    </source>
</evidence>
<dbReference type="GO" id="GO:0015031">
    <property type="term" value="P:protein transport"/>
    <property type="evidence" value="ECO:0007669"/>
    <property type="project" value="UniProtKB-KW"/>
</dbReference>
<dbReference type="AlphaFoldDB" id="A0A7X4H6B4"/>
<dbReference type="RefSeq" id="WP_161052189.1">
    <property type="nucleotide sequence ID" value="NZ_WWCR01000040.1"/>
</dbReference>
<name>A0A7X4H6B4_9BURK</name>
<evidence type="ECO:0000256" key="2">
    <source>
        <dbReference type="ARBA" id="ARBA00006555"/>
    </source>
</evidence>
<reference evidence="12 13" key="1">
    <citation type="submission" date="2019-12" db="EMBL/GenBank/DDBJ databases">
        <title>Novel species isolated from a subtropical stream in China.</title>
        <authorList>
            <person name="Lu H."/>
        </authorList>
    </citation>
    <scope>NUCLEOTIDE SEQUENCE [LARGE SCALE GENOMIC DNA]</scope>
    <source>
        <strain evidence="12 13">FT134W</strain>
    </source>
</reference>
<evidence type="ECO:0000313" key="13">
    <source>
        <dbReference type="Proteomes" id="UP000469734"/>
    </source>
</evidence>
<dbReference type="Pfam" id="PF03544">
    <property type="entry name" value="TonB_C"/>
    <property type="match status" value="1"/>
</dbReference>
<feature type="chain" id="PRO_5030972403" evidence="10">
    <location>
        <begin position="25"/>
        <end position="223"/>
    </location>
</feature>
<dbReference type="EMBL" id="WWCR01000040">
    <property type="protein sequence ID" value="MYM75515.1"/>
    <property type="molecule type" value="Genomic_DNA"/>
</dbReference>
<evidence type="ECO:0000256" key="6">
    <source>
        <dbReference type="ARBA" id="ARBA00022692"/>
    </source>
</evidence>
<evidence type="ECO:0000313" key="12">
    <source>
        <dbReference type="EMBL" id="MYM75515.1"/>
    </source>
</evidence>
<dbReference type="InterPro" id="IPR006260">
    <property type="entry name" value="TonB/TolA_C"/>
</dbReference>
<keyword evidence="4" id="KW-1003">Cell membrane</keyword>
<comment type="caution">
    <text evidence="12">The sequence shown here is derived from an EMBL/GenBank/DDBJ whole genome shotgun (WGS) entry which is preliminary data.</text>
</comment>
<dbReference type="PROSITE" id="PS52015">
    <property type="entry name" value="TONB_CTD"/>
    <property type="match status" value="1"/>
</dbReference>
<keyword evidence="9" id="KW-0472">Membrane</keyword>
<evidence type="ECO:0000256" key="3">
    <source>
        <dbReference type="ARBA" id="ARBA00022448"/>
    </source>
</evidence>
<dbReference type="GO" id="GO:0055085">
    <property type="term" value="P:transmembrane transport"/>
    <property type="evidence" value="ECO:0007669"/>
    <property type="project" value="InterPro"/>
</dbReference>
<dbReference type="PANTHER" id="PTHR33446">
    <property type="entry name" value="PROTEIN TONB-RELATED"/>
    <property type="match status" value="1"/>
</dbReference>
<accession>A0A7X4H6B4</accession>
<keyword evidence="3" id="KW-0813">Transport</keyword>
<feature type="domain" description="TonB C-terminal" evidence="11">
    <location>
        <begin position="32"/>
        <end position="127"/>
    </location>
</feature>
<evidence type="ECO:0000256" key="1">
    <source>
        <dbReference type="ARBA" id="ARBA00004383"/>
    </source>
</evidence>
<comment type="subcellular location">
    <subcellularLocation>
        <location evidence="1">Cell inner membrane</location>
        <topology evidence="1">Single-pass membrane protein</topology>
        <orientation evidence="1">Periplasmic side</orientation>
    </subcellularLocation>
</comment>
<dbReference type="Proteomes" id="UP000469734">
    <property type="component" value="Unassembled WGS sequence"/>
</dbReference>
<dbReference type="InterPro" id="IPR051045">
    <property type="entry name" value="TonB-dependent_transducer"/>
</dbReference>
<protein>
    <submittedName>
        <fullName evidence="12">TonB family protein</fullName>
    </submittedName>
</protein>
<organism evidence="12 13">
    <name type="scientific">Duganella margarita</name>
    <dbReference type="NCBI Taxonomy" id="2692170"/>
    <lineage>
        <taxon>Bacteria</taxon>
        <taxon>Pseudomonadati</taxon>
        <taxon>Pseudomonadota</taxon>
        <taxon>Betaproteobacteria</taxon>
        <taxon>Burkholderiales</taxon>
        <taxon>Oxalobacteraceae</taxon>
        <taxon>Telluria group</taxon>
        <taxon>Duganella</taxon>
    </lineage>
</organism>
<keyword evidence="8" id="KW-1133">Transmembrane helix</keyword>
<dbReference type="GO" id="GO:0098797">
    <property type="term" value="C:plasma membrane protein complex"/>
    <property type="evidence" value="ECO:0007669"/>
    <property type="project" value="TreeGrafter"/>
</dbReference>
<feature type="signal peptide" evidence="10">
    <location>
        <begin position="1"/>
        <end position="24"/>
    </location>
</feature>
<evidence type="ECO:0000256" key="10">
    <source>
        <dbReference type="SAM" id="SignalP"/>
    </source>
</evidence>
<keyword evidence="10" id="KW-0732">Signal</keyword>
<evidence type="ECO:0000256" key="4">
    <source>
        <dbReference type="ARBA" id="ARBA00022475"/>
    </source>
</evidence>
<dbReference type="SUPFAM" id="SSF74653">
    <property type="entry name" value="TolA/TonB C-terminal domain"/>
    <property type="match status" value="1"/>
</dbReference>
<keyword evidence="6" id="KW-0812">Transmembrane</keyword>
<gene>
    <name evidence="12" type="ORF">GTP56_25435</name>
</gene>
<dbReference type="Gene3D" id="3.30.1150.10">
    <property type="match status" value="1"/>
</dbReference>
<sequence>MNRKLLALAAISAVFGVINFASRAAQSGQQAPFQALVSPASCAQPQWPAEARRYEIEGATTIRFEIGSDGRVLHPAVTQSSGWQILDQAALQGIARCVFQPDLPAASKQTVFPLQYVWKLSGTPAARPVLLADSCPPSDRFATFRAADQRPSGADGILLRFLVNADGAPTRVVAEPNGQPPALVAQAVGYLQSCRFGYPDGATAAVGATEERTDTGFGRVLLK</sequence>
<evidence type="ECO:0000256" key="5">
    <source>
        <dbReference type="ARBA" id="ARBA00022519"/>
    </source>
</evidence>
<evidence type="ECO:0000259" key="11">
    <source>
        <dbReference type="PROSITE" id="PS52015"/>
    </source>
</evidence>
<dbReference type="PANTHER" id="PTHR33446:SF2">
    <property type="entry name" value="PROTEIN TONB"/>
    <property type="match status" value="1"/>
</dbReference>
<dbReference type="NCBIfam" id="TIGR01352">
    <property type="entry name" value="tonB_Cterm"/>
    <property type="match status" value="1"/>
</dbReference>
<evidence type="ECO:0000256" key="7">
    <source>
        <dbReference type="ARBA" id="ARBA00022927"/>
    </source>
</evidence>
<keyword evidence="7" id="KW-0653">Protein transport</keyword>
<dbReference type="InterPro" id="IPR037682">
    <property type="entry name" value="TonB_C"/>
</dbReference>